<accession>A0ABY8SZ28</accession>
<dbReference type="RefSeq" id="WP_283488712.1">
    <property type="nucleotide sequence ID" value="NZ_CP125947.1"/>
</dbReference>
<dbReference type="PANTHER" id="PTHR36439:SF1">
    <property type="entry name" value="DUF1697 DOMAIN-CONTAINING PROTEIN"/>
    <property type="match status" value="1"/>
</dbReference>
<evidence type="ECO:0000313" key="2">
    <source>
        <dbReference type="Proteomes" id="UP001240697"/>
    </source>
</evidence>
<gene>
    <name evidence="1" type="ORF">QMY55_11460</name>
</gene>
<dbReference type="PANTHER" id="PTHR36439">
    <property type="entry name" value="BLL4334 PROTEIN"/>
    <property type="match status" value="1"/>
</dbReference>
<dbReference type="PIRSF" id="PIRSF008502">
    <property type="entry name" value="UCP008502"/>
    <property type="match status" value="1"/>
</dbReference>
<protein>
    <submittedName>
        <fullName evidence="1">DUF1697 domain-containing protein</fullName>
    </submittedName>
</protein>
<dbReference type="Gene3D" id="3.30.70.1280">
    <property type="entry name" value="SP0830-like domains"/>
    <property type="match status" value="1"/>
</dbReference>
<organism evidence="1 2">
    <name type="scientific">Comamonas resistens</name>
    <dbReference type="NCBI Taxonomy" id="3046670"/>
    <lineage>
        <taxon>Bacteria</taxon>
        <taxon>Pseudomonadati</taxon>
        <taxon>Pseudomonadota</taxon>
        <taxon>Betaproteobacteria</taxon>
        <taxon>Burkholderiales</taxon>
        <taxon>Comamonadaceae</taxon>
        <taxon>Comamonas</taxon>
    </lineage>
</organism>
<sequence length="170" mass="17875">MPTYIALLRAVNVGGTGKLPMTELKAMCEAAGFEQVRTYIASGNVVFKASGTAQQVKSALMQRLASHMGKPAEVFVRTAQEMAEVLAGNPFSDSPGHQTVAIFLDKAPPADALAHIKGQNDEQLALGLREIYVAYGSGMGQSKLKIPAAVQGTARNINTVAKLAEMAAAM</sequence>
<reference evidence="1 2" key="1">
    <citation type="submission" date="2023-05" db="EMBL/GenBank/DDBJ databases">
        <authorList>
            <person name="Yin Y."/>
            <person name="Lu Z."/>
        </authorList>
    </citation>
    <scope>NUCLEOTIDE SEQUENCE [LARGE SCALE GENOMIC DNA]</scope>
    <source>
        <strain evidence="1 2">ZM22</strain>
    </source>
</reference>
<dbReference type="Pfam" id="PF08002">
    <property type="entry name" value="DUF1697"/>
    <property type="match status" value="1"/>
</dbReference>
<dbReference type="SUPFAM" id="SSF160379">
    <property type="entry name" value="SP0830-like"/>
    <property type="match status" value="1"/>
</dbReference>
<evidence type="ECO:0000313" key="1">
    <source>
        <dbReference type="EMBL" id="WHS67685.1"/>
    </source>
</evidence>
<dbReference type="Proteomes" id="UP001240697">
    <property type="component" value="Chromosome"/>
</dbReference>
<proteinExistence type="predicted"/>
<dbReference type="EMBL" id="CP125947">
    <property type="protein sequence ID" value="WHS67685.1"/>
    <property type="molecule type" value="Genomic_DNA"/>
</dbReference>
<dbReference type="InterPro" id="IPR012545">
    <property type="entry name" value="DUF1697"/>
</dbReference>
<name>A0ABY8SZ28_9BURK</name>
<keyword evidence="2" id="KW-1185">Reference proteome</keyword>